<name>A0ABU3SRZ2_9ALTE</name>
<feature type="chain" id="PRO_5045292343" evidence="2">
    <location>
        <begin position="22"/>
        <end position="499"/>
    </location>
</feature>
<dbReference type="Proteomes" id="UP001247805">
    <property type="component" value="Unassembled WGS sequence"/>
</dbReference>
<protein>
    <submittedName>
        <fullName evidence="3">Uncharacterized protein</fullName>
    </submittedName>
</protein>
<proteinExistence type="predicted"/>
<reference evidence="3 4" key="1">
    <citation type="submission" date="2023-10" db="EMBL/GenBank/DDBJ databases">
        <title>Glaciecola aquimarina strain GGW-M5 nov., isolated from a coastal seawater.</title>
        <authorList>
            <person name="Bayburt H."/>
            <person name="Kim J.M."/>
            <person name="Choi B.J."/>
            <person name="Jeon C.O."/>
        </authorList>
    </citation>
    <scope>NUCLEOTIDE SEQUENCE [LARGE SCALE GENOMIC DNA]</scope>
    <source>
        <strain evidence="3 4">KCTC 32108</strain>
    </source>
</reference>
<comment type="caution">
    <text evidence="3">The sequence shown here is derived from an EMBL/GenBank/DDBJ whole genome shotgun (WGS) entry which is preliminary data.</text>
</comment>
<feature type="compositionally biased region" description="Low complexity" evidence="1">
    <location>
        <begin position="332"/>
        <end position="349"/>
    </location>
</feature>
<accession>A0ABU3SRZ2</accession>
<organism evidence="3 4">
    <name type="scientific">Paraglaciecola aquimarina</name>
    <dbReference type="NCBI Taxonomy" id="1235557"/>
    <lineage>
        <taxon>Bacteria</taxon>
        <taxon>Pseudomonadati</taxon>
        <taxon>Pseudomonadota</taxon>
        <taxon>Gammaproteobacteria</taxon>
        <taxon>Alteromonadales</taxon>
        <taxon>Alteromonadaceae</taxon>
        <taxon>Paraglaciecola</taxon>
    </lineage>
</organism>
<evidence type="ECO:0000313" key="3">
    <source>
        <dbReference type="EMBL" id="MDU0352783.1"/>
    </source>
</evidence>
<dbReference type="EMBL" id="JAWDIO010000002">
    <property type="protein sequence ID" value="MDU0352783.1"/>
    <property type="molecule type" value="Genomic_DNA"/>
</dbReference>
<keyword evidence="2" id="KW-0732">Signal</keyword>
<dbReference type="RefSeq" id="WP_316024491.1">
    <property type="nucleotide sequence ID" value="NZ_JAWDIO010000002.1"/>
</dbReference>
<evidence type="ECO:0000256" key="1">
    <source>
        <dbReference type="SAM" id="MobiDB-lite"/>
    </source>
</evidence>
<feature type="signal peptide" evidence="2">
    <location>
        <begin position="1"/>
        <end position="21"/>
    </location>
</feature>
<feature type="region of interest" description="Disordered" evidence="1">
    <location>
        <begin position="329"/>
        <end position="350"/>
    </location>
</feature>
<keyword evidence="4" id="KW-1185">Reference proteome</keyword>
<gene>
    <name evidence="3" type="ORF">RS130_01555</name>
</gene>
<evidence type="ECO:0000313" key="4">
    <source>
        <dbReference type="Proteomes" id="UP001247805"/>
    </source>
</evidence>
<sequence length="499" mass="55236">MKTLLKTAIMVVAFISSKNIAAQEKSITFSCASEASKSCLTSSLKAGNVKCDAKNKGTIDFLKLANNFTNETKPDYTKEVAIEQEWIKAKLSSIKSCITEKSLSQKLSNDDNNLISQLDTIQQSSFVASCNPQNIAQNLNANIQSKTDLKTSINKTSEIVAACASKLTTAINTNQKAEIREIKDSLTSIKTSLENQTNEIIWLSNQKIGKLDVSEALKANSTSKGLIQKINTLLGTSGDEFLIPSWRDVSLSYQFYTGIEYNNVNSLFSESTVRLGLLTYLRLGKEVERLRQNNQGECDLEFRCGSLWYHVPHVYGNFVVTGASESAAGVTDNNSDDSNNGNNETSSNSDDFDAIEYELGIFYPIYLGSRGSKSAKTYQEHAFGLIATAGGRITDTNDNFQDRYYGGFRFSSNEETYFDFMYGKSEPLKGRRIELRGQLPVYKMGTGRLFIGGSANIEVSKKAKNDEGQYISEADAFKVYVTWQTTFDDIWKGIGGDEN</sequence>
<evidence type="ECO:0000256" key="2">
    <source>
        <dbReference type="SAM" id="SignalP"/>
    </source>
</evidence>